<dbReference type="InterPro" id="IPR008920">
    <property type="entry name" value="TF_FadR/GntR_C"/>
</dbReference>
<dbReference type="SUPFAM" id="SSF48008">
    <property type="entry name" value="GntR ligand-binding domain-like"/>
    <property type="match status" value="1"/>
</dbReference>
<evidence type="ECO:0000256" key="1">
    <source>
        <dbReference type="ARBA" id="ARBA00023015"/>
    </source>
</evidence>
<dbReference type="RefSeq" id="WP_253335379.1">
    <property type="nucleotide sequence ID" value="NZ_JAMYXC010000321.1"/>
</dbReference>
<evidence type="ECO:0000256" key="3">
    <source>
        <dbReference type="ARBA" id="ARBA00023163"/>
    </source>
</evidence>
<dbReference type="PROSITE" id="PS50949">
    <property type="entry name" value="HTH_GNTR"/>
    <property type="match status" value="1"/>
</dbReference>
<gene>
    <name evidence="5" type="ORF">NHG85_19330</name>
</gene>
<keyword evidence="6" id="KW-1185">Reference proteome</keyword>
<evidence type="ECO:0000259" key="4">
    <source>
        <dbReference type="PROSITE" id="PS50949"/>
    </source>
</evidence>
<dbReference type="GO" id="GO:0003700">
    <property type="term" value="F:DNA-binding transcription factor activity"/>
    <property type="evidence" value="ECO:0007669"/>
    <property type="project" value="InterPro"/>
</dbReference>
<evidence type="ECO:0000313" key="5">
    <source>
        <dbReference type="EMBL" id="MCP1170660.1"/>
    </source>
</evidence>
<organism evidence="5 6">
    <name type="scientific">Limimaricola litoreus</name>
    <dbReference type="NCBI Taxonomy" id="2955316"/>
    <lineage>
        <taxon>Bacteria</taxon>
        <taxon>Pseudomonadati</taxon>
        <taxon>Pseudomonadota</taxon>
        <taxon>Alphaproteobacteria</taxon>
        <taxon>Rhodobacterales</taxon>
        <taxon>Paracoccaceae</taxon>
        <taxon>Limimaricola</taxon>
    </lineage>
</organism>
<dbReference type="Pfam" id="PF07729">
    <property type="entry name" value="FCD"/>
    <property type="match status" value="1"/>
</dbReference>
<dbReference type="EMBL" id="JAMYXC010000321">
    <property type="protein sequence ID" value="MCP1170660.1"/>
    <property type="molecule type" value="Genomic_DNA"/>
</dbReference>
<dbReference type="InterPro" id="IPR011711">
    <property type="entry name" value="GntR_C"/>
</dbReference>
<dbReference type="Proteomes" id="UP001139477">
    <property type="component" value="Unassembled WGS sequence"/>
</dbReference>
<keyword evidence="1" id="KW-0805">Transcription regulation</keyword>
<dbReference type="SUPFAM" id="SSF46785">
    <property type="entry name" value="Winged helix' DNA-binding domain"/>
    <property type="match status" value="1"/>
</dbReference>
<feature type="domain" description="HTH gntR-type" evidence="4">
    <location>
        <begin position="12"/>
        <end position="79"/>
    </location>
</feature>
<dbReference type="Gene3D" id="1.20.120.530">
    <property type="entry name" value="GntR ligand-binding domain-like"/>
    <property type="match status" value="1"/>
</dbReference>
<dbReference type="Pfam" id="PF00392">
    <property type="entry name" value="GntR"/>
    <property type="match status" value="1"/>
</dbReference>
<dbReference type="InterPro" id="IPR000524">
    <property type="entry name" value="Tscrpt_reg_HTH_GntR"/>
</dbReference>
<dbReference type="PANTHER" id="PTHR43537:SF24">
    <property type="entry name" value="GLUCONATE OPERON TRANSCRIPTIONAL REPRESSOR"/>
    <property type="match status" value="1"/>
</dbReference>
<accession>A0A9X2FTZ0</accession>
<sequence length="228" mass="25335">MPDAPSDSHGAPSLRRRAYEQVTALLDEGRLRPGEIVSQRRLMEITGATLGAIREAVPRLEADGLLVTVPKKGLMVPSLDVSYVRNAYQVRRMIELSALPDMLTRIDAAEVSDWLDWHRSLVEEIEASGGIASTEQLGRLQARDWDMHSRFVSSMDNVLIDEIYRVTMIKIRMAVQSRLRVTGNNALRVIREHLAILEPLARRDAEATAVALERHIAISLALALGASP</sequence>
<dbReference type="SMART" id="SM00345">
    <property type="entry name" value="HTH_GNTR"/>
    <property type="match status" value="1"/>
</dbReference>
<dbReference type="PANTHER" id="PTHR43537">
    <property type="entry name" value="TRANSCRIPTIONAL REGULATOR, GNTR FAMILY"/>
    <property type="match status" value="1"/>
</dbReference>
<proteinExistence type="predicted"/>
<dbReference type="InterPro" id="IPR036390">
    <property type="entry name" value="WH_DNA-bd_sf"/>
</dbReference>
<dbReference type="GO" id="GO:0003677">
    <property type="term" value="F:DNA binding"/>
    <property type="evidence" value="ECO:0007669"/>
    <property type="project" value="UniProtKB-KW"/>
</dbReference>
<dbReference type="InterPro" id="IPR036388">
    <property type="entry name" value="WH-like_DNA-bd_sf"/>
</dbReference>
<evidence type="ECO:0000313" key="6">
    <source>
        <dbReference type="Proteomes" id="UP001139477"/>
    </source>
</evidence>
<dbReference type="Gene3D" id="1.10.10.10">
    <property type="entry name" value="Winged helix-like DNA-binding domain superfamily/Winged helix DNA-binding domain"/>
    <property type="match status" value="1"/>
</dbReference>
<evidence type="ECO:0000256" key="2">
    <source>
        <dbReference type="ARBA" id="ARBA00023125"/>
    </source>
</evidence>
<keyword evidence="3" id="KW-0804">Transcription</keyword>
<protein>
    <submittedName>
        <fullName evidence="5">GntR family transcriptional regulator</fullName>
    </submittedName>
</protein>
<dbReference type="AlphaFoldDB" id="A0A9X2FTZ0"/>
<reference evidence="5" key="1">
    <citation type="submission" date="2022-06" db="EMBL/GenBank/DDBJ databases">
        <title>Limimaricola sediminis sp. nov., isolated from an intertidal sediment.</title>
        <authorList>
            <person name="Shao X."/>
        </authorList>
    </citation>
    <scope>NUCLEOTIDE SEQUENCE</scope>
    <source>
        <strain evidence="5">ASW11-118</strain>
    </source>
</reference>
<name>A0A9X2FTZ0_9RHOB</name>
<comment type="caution">
    <text evidence="5">The sequence shown here is derived from an EMBL/GenBank/DDBJ whole genome shotgun (WGS) entry which is preliminary data.</text>
</comment>
<keyword evidence="2" id="KW-0238">DNA-binding</keyword>